<keyword evidence="2" id="KW-0472">Membrane</keyword>
<feature type="compositionally biased region" description="Basic and acidic residues" evidence="1">
    <location>
        <begin position="86"/>
        <end position="95"/>
    </location>
</feature>
<gene>
    <name evidence="3" type="ORF">CZ674_09710</name>
</gene>
<dbReference type="AlphaFoldDB" id="A0A1R4G839"/>
<keyword evidence="4" id="KW-1185">Reference proteome</keyword>
<organism evidence="3 4">
    <name type="scientific">Agrococcus casei LMG 22410</name>
    <dbReference type="NCBI Taxonomy" id="1255656"/>
    <lineage>
        <taxon>Bacteria</taxon>
        <taxon>Bacillati</taxon>
        <taxon>Actinomycetota</taxon>
        <taxon>Actinomycetes</taxon>
        <taxon>Micrococcales</taxon>
        <taxon>Microbacteriaceae</taxon>
        <taxon>Agrococcus</taxon>
    </lineage>
</organism>
<feature type="region of interest" description="Disordered" evidence="1">
    <location>
        <begin position="86"/>
        <end position="156"/>
    </location>
</feature>
<protein>
    <submittedName>
        <fullName evidence="3">Uncharacterized protein</fullName>
    </submittedName>
</protein>
<feature type="transmembrane region" description="Helical" evidence="2">
    <location>
        <begin position="16"/>
        <end position="34"/>
    </location>
</feature>
<feature type="transmembrane region" description="Helical" evidence="2">
    <location>
        <begin position="54"/>
        <end position="77"/>
    </location>
</feature>
<accession>A0A1R4G839</accession>
<keyword evidence="2" id="KW-1133">Transmembrane helix</keyword>
<evidence type="ECO:0000313" key="3">
    <source>
        <dbReference type="EMBL" id="SJM64326.1"/>
    </source>
</evidence>
<evidence type="ECO:0000313" key="4">
    <source>
        <dbReference type="Proteomes" id="UP000195787"/>
    </source>
</evidence>
<name>A0A1R4G839_9MICO</name>
<keyword evidence="2" id="KW-0812">Transmembrane</keyword>
<feature type="compositionally biased region" description="Basic and acidic residues" evidence="1">
    <location>
        <begin position="139"/>
        <end position="149"/>
    </location>
</feature>
<evidence type="ECO:0000256" key="2">
    <source>
        <dbReference type="SAM" id="Phobius"/>
    </source>
</evidence>
<reference evidence="3 4" key="1">
    <citation type="submission" date="2017-02" db="EMBL/GenBank/DDBJ databases">
        <authorList>
            <person name="Peterson S.W."/>
        </authorList>
    </citation>
    <scope>NUCLEOTIDE SEQUENCE [LARGE SCALE GENOMIC DNA]</scope>
    <source>
        <strain evidence="3 4">LMG 22410</strain>
    </source>
</reference>
<proteinExistence type="predicted"/>
<evidence type="ECO:0000256" key="1">
    <source>
        <dbReference type="SAM" id="MobiDB-lite"/>
    </source>
</evidence>
<dbReference type="EMBL" id="FUHU01000041">
    <property type="protein sequence ID" value="SJM64326.1"/>
    <property type="molecule type" value="Genomic_DNA"/>
</dbReference>
<feature type="compositionally biased region" description="Acidic residues" evidence="1">
    <location>
        <begin position="97"/>
        <end position="109"/>
    </location>
</feature>
<sequence>MSTEHQQVRVRTSPRYGVFMALGAVVFALVAWGVSSTVEPGLQADGTRIDTTPVIGLMVVVGFVVGATVGALVAILLDFIVGRKTREAEAERVTVTEEYDDELAADDADAGDRDRASAPENLDDPADPADPADPTDADPAQHDTGEHRPGQHRSGQ</sequence>
<dbReference type="Proteomes" id="UP000195787">
    <property type="component" value="Unassembled WGS sequence"/>
</dbReference>